<evidence type="ECO:0000313" key="2">
    <source>
        <dbReference type="EMBL" id="AAP52617.1"/>
    </source>
</evidence>
<dbReference type="PANTHER" id="PTHR37984">
    <property type="entry name" value="PROTEIN CBG26694"/>
    <property type="match status" value="1"/>
</dbReference>
<dbReference type="Gene3D" id="3.30.420.10">
    <property type="entry name" value="Ribonuclease H-like superfamily/Ribonuclease H"/>
    <property type="match status" value="1"/>
</dbReference>
<sequence length="503" mass="57074">MAHPEAKLAHLELELAHRSTTPTETVLPHNPAKGLSQGNDMWDALEAKFGVSDASSELYVMEKFYDYKMLVVSVVAKLLVWRLDLYSRVWLFRMVGPVQHGSSETLKLEDANEVYLRSGSGNNNNEGNPTLAQVLAQQTQLMNMMIQQMQNQLNQGNNNAPPPQNKLADFLRVRPPTFSSTTNPVEAVDLVRRCRACQFHAKQIHQPAQALQIIPLSWPFAVWGLDILGPFKRAPGGFEYLYVAIDKFTKWPEAYPVVKIDKHSALKFIKGITARFGVPNRIITDNGTQFTSELFGDFCEDMGIKLCFASPAHPRSNGQVERANAEILKGLKTKTFNILKKHGDSWIEELPAVLWANRTTPSRATGETPFFLVYGAEAVLPSELTLRSPRATMYCEADQDQLRRDDLDYLEERRRRAALRAARYQQSLRRYHQRHVRARSLCVDDLVLRRVQTRAGLSKLSPMWEGPYRVIGVPRPGSVRLATGDGTELPNPWNIEHLRRFYP</sequence>
<dbReference type="AlphaFoldDB" id="Q7G4G4"/>
<accession>Q7G4G4</accession>
<dbReference type="InterPro" id="IPR012337">
    <property type="entry name" value="RNaseH-like_sf"/>
</dbReference>
<reference evidence="2" key="4">
    <citation type="submission" date="2006-07" db="EMBL/GenBank/DDBJ databases">
        <authorList>
            <person name="Buell R."/>
        </authorList>
    </citation>
    <scope>NUCLEOTIDE SEQUENCE</scope>
</reference>
<gene>
    <name evidence="2" type="ordered locus">LOC_Os10g12010</name>
</gene>
<dbReference type="EMBL" id="AC093612">
    <property type="protein sequence ID" value="AAX95738.1"/>
    <property type="molecule type" value="Genomic_DNA"/>
</dbReference>
<evidence type="ECO:0000259" key="1">
    <source>
        <dbReference type="PROSITE" id="PS50994"/>
    </source>
</evidence>
<dbReference type="GO" id="GO:0003676">
    <property type="term" value="F:nucleic acid binding"/>
    <property type="evidence" value="ECO:0007669"/>
    <property type="project" value="InterPro"/>
</dbReference>
<evidence type="ECO:0000313" key="3">
    <source>
        <dbReference type="EMBL" id="AAX95738.1"/>
    </source>
</evidence>
<dbReference type="InterPro" id="IPR036397">
    <property type="entry name" value="RNaseH_sf"/>
</dbReference>
<dbReference type="PANTHER" id="PTHR37984:SF5">
    <property type="entry name" value="PROTEIN NYNRIN-LIKE"/>
    <property type="match status" value="1"/>
</dbReference>
<reference evidence="2" key="3">
    <citation type="submission" date="2003-05" db="EMBL/GenBank/DDBJ databases">
        <authorList>
            <person name="Buell C.R."/>
            <person name="Wing R.A."/>
            <person name="McCombie W.R."/>
            <person name="Messing J."/>
            <person name="Yuan Q."/>
            <person name="Ouyang S."/>
        </authorList>
    </citation>
    <scope>NUCLEOTIDE SEQUENCE</scope>
</reference>
<dbReference type="InterPro" id="IPR001584">
    <property type="entry name" value="Integrase_cat-core"/>
</dbReference>
<dbReference type="Pfam" id="PF00665">
    <property type="entry name" value="rve"/>
    <property type="match status" value="1"/>
</dbReference>
<dbReference type="InterPro" id="IPR050951">
    <property type="entry name" value="Retrovirus_Pol_polyprotein"/>
</dbReference>
<organism evidence="2">
    <name type="scientific">Oryza sativa subsp. japonica</name>
    <name type="common">Rice</name>
    <dbReference type="NCBI Taxonomy" id="39947"/>
    <lineage>
        <taxon>Eukaryota</taxon>
        <taxon>Viridiplantae</taxon>
        <taxon>Streptophyta</taxon>
        <taxon>Embryophyta</taxon>
        <taxon>Tracheophyta</taxon>
        <taxon>Spermatophyta</taxon>
        <taxon>Magnoliopsida</taxon>
        <taxon>Liliopsida</taxon>
        <taxon>Poales</taxon>
        <taxon>Poaceae</taxon>
        <taxon>BOP clade</taxon>
        <taxon>Oryzoideae</taxon>
        <taxon>Oryzeae</taxon>
        <taxon>Oryzinae</taxon>
        <taxon>Oryza</taxon>
        <taxon>Oryza sativa</taxon>
    </lineage>
</organism>
<protein>
    <submittedName>
        <fullName evidence="3">Integrase core domain, putative</fullName>
    </submittedName>
    <submittedName>
        <fullName evidence="2">Retrotransposon protein, putative, unclassified</fullName>
    </submittedName>
</protein>
<dbReference type="PROSITE" id="PS50994">
    <property type="entry name" value="INTEGRASE"/>
    <property type="match status" value="1"/>
</dbReference>
<name>Q7G4G4_ORYSJ</name>
<reference evidence="3" key="1">
    <citation type="submission" date="2001-09" db="EMBL/GenBank/DDBJ databases">
        <authorList>
            <person name="Buell C."/>
            <person name="Yuan Q."/>
            <person name="Ouyang S."/>
            <person name="Liu J."/>
            <person name="Wang A."/>
            <person name="Maiti R."/>
            <person name="Hamilton J."/>
            <person name="Jones K."/>
            <person name="Tallon L."/>
            <person name="Feldblyum T."/>
            <person name="Tsitrin T."/>
            <person name="Bera J."/>
            <person name="Kim M."/>
            <person name="Jin S."/>
            <person name="Fadrosh D."/>
            <person name="Vuong H."/>
            <person name="Overton II L."/>
            <person name="Reardon M."/>
            <person name="Weaver B."/>
            <person name="Johri S."/>
            <person name="Lewis M."/>
            <person name="Utterback T."/>
            <person name="Van Aken S."/>
            <person name="Wortman J."/>
            <person name="Haas B."/>
            <person name="Koo H."/>
            <person name="Zismann V."/>
            <person name="Hsiao J."/>
            <person name="Iobst S."/>
            <person name="de Vazeilles A."/>
            <person name="White O."/>
            <person name="Salzberg S."/>
            <person name="Fraser C."/>
        </authorList>
    </citation>
    <scope>NUCLEOTIDE SEQUENCE</scope>
</reference>
<dbReference type="EMBL" id="DP000086">
    <property type="protein sequence ID" value="AAP52617.1"/>
    <property type="molecule type" value="Genomic_DNA"/>
</dbReference>
<dbReference type="GO" id="GO:0015074">
    <property type="term" value="P:DNA integration"/>
    <property type="evidence" value="ECO:0007669"/>
    <property type="project" value="InterPro"/>
</dbReference>
<proteinExistence type="predicted"/>
<feature type="domain" description="Integrase catalytic" evidence="1">
    <location>
        <begin position="215"/>
        <end position="377"/>
    </location>
</feature>
<dbReference type="SUPFAM" id="SSF53098">
    <property type="entry name" value="Ribonuclease H-like"/>
    <property type="match status" value="1"/>
</dbReference>
<reference evidence="2" key="2">
    <citation type="journal article" date="2003" name="Science">
        <title>In-depth view of structure, activity, and evolution of rice chromosome 10.</title>
        <authorList>
            <consortium name="Rice Chromosome 10 Sequencing Consortium"/>
        </authorList>
    </citation>
    <scope>NUCLEOTIDE SEQUENCE [LARGE SCALE GENOMIC DNA]</scope>
</reference>